<accession>A0ABU1S7C9</accession>
<dbReference type="PRINTS" id="PR00080">
    <property type="entry name" value="SDRFAMILY"/>
</dbReference>
<sequence length="250" mass="27236">MKKFENKIALITGSSRGIGKSIALELAKEGAFVIIHYTNNKLSAEQTLNEVNAIGGKGELVRADFMDTNSIDDLFSEVDKILSNKKIDFLINNAGLLEKSSIENVSEEQFDNMFNVNVKSVFFITKHFISIMNNGGRIINISSNLSKRPRQELIAYAMTKAAIDNFTTTLASTLGSRQITVNSVAPGATDTDMNKERFKDPIVKESIGNMNALKRVGTPNDIAKVVTFLCSEDGGWITGQYIEASGGAGL</sequence>
<gene>
    <name evidence="3" type="ORF">J2W95_002835</name>
</gene>
<dbReference type="Pfam" id="PF13561">
    <property type="entry name" value="adh_short_C2"/>
    <property type="match status" value="1"/>
</dbReference>
<name>A0ABU1S7C9_9FLAO</name>
<dbReference type="InterPro" id="IPR002347">
    <property type="entry name" value="SDR_fam"/>
</dbReference>
<comment type="similarity">
    <text evidence="1">Belongs to the short-chain dehydrogenases/reductases (SDR) family.</text>
</comment>
<dbReference type="RefSeq" id="WP_310008060.1">
    <property type="nucleotide sequence ID" value="NZ_JAVDTX010000006.1"/>
</dbReference>
<protein>
    <submittedName>
        <fullName evidence="3">NAD(P)-dependent dehydrogenase (Short-subunit alcohol dehydrogenase family)</fullName>
    </submittedName>
</protein>
<dbReference type="InterPro" id="IPR020904">
    <property type="entry name" value="Sc_DH/Rdtase_CS"/>
</dbReference>
<organism evidence="3 4">
    <name type="scientific">Flavobacterium granuli</name>
    <dbReference type="NCBI Taxonomy" id="280093"/>
    <lineage>
        <taxon>Bacteria</taxon>
        <taxon>Pseudomonadati</taxon>
        <taxon>Bacteroidota</taxon>
        <taxon>Flavobacteriia</taxon>
        <taxon>Flavobacteriales</taxon>
        <taxon>Flavobacteriaceae</taxon>
        <taxon>Flavobacterium</taxon>
    </lineage>
</organism>
<proteinExistence type="inferred from homology"/>
<reference evidence="3 4" key="1">
    <citation type="submission" date="2023-07" db="EMBL/GenBank/DDBJ databases">
        <title>Sorghum-associated microbial communities from plants grown in Nebraska, USA.</title>
        <authorList>
            <person name="Schachtman D."/>
        </authorList>
    </citation>
    <scope>NUCLEOTIDE SEQUENCE [LARGE SCALE GENOMIC DNA]</scope>
    <source>
        <strain evidence="3 4">BE124</strain>
    </source>
</reference>
<evidence type="ECO:0000256" key="2">
    <source>
        <dbReference type="ARBA" id="ARBA00023002"/>
    </source>
</evidence>
<keyword evidence="2" id="KW-0560">Oxidoreductase</keyword>
<evidence type="ECO:0000313" key="4">
    <source>
        <dbReference type="Proteomes" id="UP001261871"/>
    </source>
</evidence>
<evidence type="ECO:0000313" key="3">
    <source>
        <dbReference type="EMBL" id="MDR6846124.1"/>
    </source>
</evidence>
<evidence type="ECO:0000256" key="1">
    <source>
        <dbReference type="ARBA" id="ARBA00006484"/>
    </source>
</evidence>
<dbReference type="SUPFAM" id="SSF51735">
    <property type="entry name" value="NAD(P)-binding Rossmann-fold domains"/>
    <property type="match status" value="1"/>
</dbReference>
<dbReference type="PANTHER" id="PTHR48107">
    <property type="entry name" value="NADPH-DEPENDENT ALDEHYDE REDUCTASE-LIKE PROTEIN, CHLOROPLASTIC-RELATED"/>
    <property type="match status" value="1"/>
</dbReference>
<dbReference type="Proteomes" id="UP001261871">
    <property type="component" value="Unassembled WGS sequence"/>
</dbReference>
<dbReference type="PANTHER" id="PTHR48107:SF7">
    <property type="entry name" value="RE15974P"/>
    <property type="match status" value="1"/>
</dbReference>
<dbReference type="PROSITE" id="PS00061">
    <property type="entry name" value="ADH_SHORT"/>
    <property type="match status" value="1"/>
</dbReference>
<dbReference type="EMBL" id="JAVDTX010000006">
    <property type="protein sequence ID" value="MDR6846124.1"/>
    <property type="molecule type" value="Genomic_DNA"/>
</dbReference>
<dbReference type="InterPro" id="IPR036291">
    <property type="entry name" value="NAD(P)-bd_dom_sf"/>
</dbReference>
<keyword evidence="4" id="KW-1185">Reference proteome</keyword>
<dbReference type="Gene3D" id="3.40.50.720">
    <property type="entry name" value="NAD(P)-binding Rossmann-like Domain"/>
    <property type="match status" value="1"/>
</dbReference>
<dbReference type="PRINTS" id="PR00081">
    <property type="entry name" value="GDHRDH"/>
</dbReference>
<comment type="caution">
    <text evidence="3">The sequence shown here is derived from an EMBL/GenBank/DDBJ whole genome shotgun (WGS) entry which is preliminary data.</text>
</comment>